<feature type="compositionally biased region" description="Basic and acidic residues" evidence="1">
    <location>
        <begin position="39"/>
        <end position="50"/>
    </location>
</feature>
<feature type="compositionally biased region" description="Polar residues" evidence="1">
    <location>
        <begin position="18"/>
        <end position="38"/>
    </location>
</feature>
<feature type="compositionally biased region" description="Polar residues" evidence="1">
    <location>
        <begin position="52"/>
        <end position="64"/>
    </location>
</feature>
<dbReference type="InterPro" id="IPR029058">
    <property type="entry name" value="AB_hydrolase_fold"/>
</dbReference>
<dbReference type="Pfam" id="PF02450">
    <property type="entry name" value="LCAT"/>
    <property type="match status" value="1"/>
</dbReference>
<feature type="compositionally biased region" description="Polar residues" evidence="1">
    <location>
        <begin position="530"/>
        <end position="557"/>
    </location>
</feature>
<reference evidence="4" key="1">
    <citation type="submission" date="2010-11" db="EMBL/GenBank/DDBJ databases">
        <title>The genome sequence of Microbotryum violaceum strain p1A1 Lamole.</title>
        <authorList>
            <person name="Cuomo C."/>
            <person name="Perlin M."/>
            <person name="Young S.K."/>
            <person name="Zeng Q."/>
            <person name="Gargeya S."/>
            <person name="Alvarado L."/>
            <person name="Berlin A."/>
            <person name="Chapman S.B."/>
            <person name="Chen Z."/>
            <person name="Freedman E."/>
            <person name="Gellesch M."/>
            <person name="Goldberg J."/>
            <person name="Griggs A."/>
            <person name="Gujja S."/>
            <person name="Heilman E."/>
            <person name="Heiman D."/>
            <person name="Howarth C."/>
            <person name="Mehta T."/>
            <person name="Neiman D."/>
            <person name="Pearson M."/>
            <person name="Roberts A."/>
            <person name="Saif S."/>
            <person name="Shea T."/>
            <person name="Shenoy N."/>
            <person name="Sisk P."/>
            <person name="Stolte C."/>
            <person name="Sykes S."/>
            <person name="White J."/>
            <person name="Yandava C."/>
            <person name="Haas B."/>
            <person name="Nusbaum C."/>
            <person name="Birren B."/>
        </authorList>
    </citation>
    <scope>NUCLEOTIDE SEQUENCE [LARGE SCALE GENOMIC DNA]</scope>
    <source>
        <strain evidence="4">p1A1 Lamole</strain>
    </source>
</reference>
<dbReference type="GO" id="GO:0006629">
    <property type="term" value="P:lipid metabolic process"/>
    <property type="evidence" value="ECO:0007669"/>
    <property type="project" value="InterPro"/>
</dbReference>
<dbReference type="OrthoDB" id="10250441at2759"/>
<accession>U5HJH3</accession>
<sequence length="738" mass="79523">MTGTFLEWARGPFMSPAPSRSGTTTNPTGARPGSSSSDVDLHAEDLHGGHNSDASIDTTASRPRNVNHTSHFAWVTARVNAGSKAFDKARRFSIDAVPDFVHSALSSITPGSASHNNNSSRHDLTEGIESPAAMAFTIRPFHHRENTGLHAIKDTFSVYRQSLPGLPHPHLPHLKGVSVESLPGSGLVSRLMHSSSNMDDEPSSMDDQGATRPSTPTAFGGLKGDVLVMGGYRGSTLRDAKTKTVLWVNPRIGMGFKKSNLFMGLGDEDELRSTETVVPGKMLMRMSFINLGKGLETKLKLLAATTRGTDLALRYHNHGYDWRRNLDLSSAELLTKLEHLKAESAARGEGVDGKGEGATIVAHSMGGLVTLHALATAKDPTMIKQIIFAGTPFGGCANILGPLRQGDGILFNKEIGSPVTVFSMRSSFYLLPRNHLSFETPLGKLLPIDFFDAPSWAKYGLSPLMAQIYNTDDPEHCDQRSRARAEALEVDTMSLHSGLAMVPGEFDVISLSREEVAHDVHLDFGALGTHSNFSTPNSSRQGSVKSPPTSASMSPNKSSDRFSPPASASMTPSSVPMISTNGDSGSRALAAGVSGKKKRARATPFEIDMNRLLQSDADISEYLERTLERVKKFYHDIDTLFDPAKIDLYPKIALITSRKTATARGIVTDSYDTIASTPYTRLLFGEGDGIVTYESASSLPGPWNDLVKGVVESNFGHVSLLADIDAVARCFEALSSDK</sequence>
<dbReference type="InParanoid" id="U5HJH3"/>
<feature type="region of interest" description="Disordered" evidence="1">
    <location>
        <begin position="530"/>
        <end position="592"/>
    </location>
</feature>
<dbReference type="Proteomes" id="UP000017200">
    <property type="component" value="Unassembled WGS sequence"/>
</dbReference>
<feature type="compositionally biased region" description="Low complexity" evidence="1">
    <location>
        <begin position="563"/>
        <end position="577"/>
    </location>
</feature>
<dbReference type="EnsemblFungi" id="MVLG_07155T0">
    <property type="protein sequence ID" value="MVLG_07155T0"/>
    <property type="gene ID" value="MVLG_07155"/>
</dbReference>
<dbReference type="SUPFAM" id="SSF53474">
    <property type="entry name" value="alpha/beta-Hydrolases"/>
    <property type="match status" value="1"/>
</dbReference>
<dbReference type="EMBL" id="AEIJ01001056">
    <property type="status" value="NOT_ANNOTATED_CDS"/>
    <property type="molecule type" value="Genomic_DNA"/>
</dbReference>
<dbReference type="HOGENOM" id="CLU_376064_0_0_1"/>
<dbReference type="OMA" id="VFAGTPW"/>
<dbReference type="Gene3D" id="3.40.50.1820">
    <property type="entry name" value="alpha/beta hydrolase"/>
    <property type="match status" value="1"/>
</dbReference>
<evidence type="ECO:0000256" key="1">
    <source>
        <dbReference type="SAM" id="MobiDB-lite"/>
    </source>
</evidence>
<feature type="region of interest" description="Disordered" evidence="1">
    <location>
        <begin position="10"/>
        <end position="64"/>
    </location>
</feature>
<gene>
    <name evidence="2" type="ORF">MVLG_07155</name>
</gene>
<dbReference type="InterPro" id="IPR003386">
    <property type="entry name" value="LACT/PDAT_acylTrfase"/>
</dbReference>
<evidence type="ECO:0000313" key="4">
    <source>
        <dbReference type="Proteomes" id="UP000017200"/>
    </source>
</evidence>
<evidence type="ECO:0000313" key="2">
    <source>
        <dbReference type="EMBL" id="KDE02279.1"/>
    </source>
</evidence>
<dbReference type="GO" id="GO:0008374">
    <property type="term" value="F:O-acyltransferase activity"/>
    <property type="evidence" value="ECO:0007669"/>
    <property type="project" value="InterPro"/>
</dbReference>
<reference evidence="2" key="2">
    <citation type="submission" date="2010-11" db="EMBL/GenBank/DDBJ databases">
        <authorList>
            <consortium name="The Broad Institute Genome Sequencing Platform"/>
            <person name="Earl A."/>
            <person name="Ward D."/>
            <person name="Feldgarden M."/>
            <person name="Gevers D."/>
            <person name="Butler R."/>
            <person name="Young S.K."/>
            <person name="Zeng Q."/>
            <person name="Gargeya S."/>
            <person name="Fitzgerald M."/>
            <person name="Haas B."/>
            <person name="Abouelleil A."/>
            <person name="Alvarado L."/>
            <person name="Arachchi H.M."/>
            <person name="Berlin A."/>
            <person name="Brown A."/>
            <person name="Chapman S.B."/>
            <person name="Chen Z."/>
            <person name="Dunbar C."/>
            <person name="Freedman E."/>
            <person name="Gearin G."/>
            <person name="Gellesch M."/>
            <person name="Goldberg J."/>
            <person name="Griggs A."/>
            <person name="Gujja S."/>
            <person name="Heilman E."/>
            <person name="Heiman D."/>
            <person name="Howarth C."/>
            <person name="Larson L."/>
            <person name="Lui A."/>
            <person name="MacDonald P.J.P."/>
            <person name="Mehta T."/>
            <person name="Montmayeur A."/>
            <person name="Murphy C."/>
            <person name="Neiman D."/>
            <person name="Pearson M."/>
            <person name="Priest M."/>
            <person name="Roberts A."/>
            <person name="Saif S."/>
            <person name="Shea T."/>
            <person name="Shenoy N."/>
            <person name="Sisk P."/>
            <person name="Stolte C."/>
            <person name="Sykes S."/>
            <person name="White J."/>
            <person name="Yandava C."/>
            <person name="Wortman J."/>
            <person name="Nusbaum C."/>
            <person name="Birren B."/>
        </authorList>
    </citation>
    <scope>NUCLEOTIDE SEQUENCE</scope>
    <source>
        <strain evidence="2">P1A1 Lamole</strain>
    </source>
</reference>
<dbReference type="EMBL" id="GL541861">
    <property type="protein sequence ID" value="KDE02279.1"/>
    <property type="molecule type" value="Genomic_DNA"/>
</dbReference>
<name>U5HJH3_USTV1</name>
<keyword evidence="4" id="KW-1185">Reference proteome</keyword>
<organism evidence="2">
    <name type="scientific">Microbotryum lychnidis-dioicae (strain p1A1 Lamole / MvSl-1064)</name>
    <name type="common">Anther smut fungus</name>
    <dbReference type="NCBI Taxonomy" id="683840"/>
    <lineage>
        <taxon>Eukaryota</taxon>
        <taxon>Fungi</taxon>
        <taxon>Dikarya</taxon>
        <taxon>Basidiomycota</taxon>
        <taxon>Pucciniomycotina</taxon>
        <taxon>Microbotryomycetes</taxon>
        <taxon>Microbotryales</taxon>
        <taxon>Microbotryaceae</taxon>
        <taxon>Microbotryum</taxon>
    </lineage>
</organism>
<feature type="region of interest" description="Disordered" evidence="1">
    <location>
        <begin position="192"/>
        <end position="218"/>
    </location>
</feature>
<evidence type="ECO:0000313" key="3">
    <source>
        <dbReference type="EnsemblFungi" id="MVLG_07155T0"/>
    </source>
</evidence>
<dbReference type="PANTHER" id="PTHR11440">
    <property type="entry name" value="LECITHIN-CHOLESTEROL ACYLTRANSFERASE-RELATED"/>
    <property type="match status" value="1"/>
</dbReference>
<reference evidence="3" key="4">
    <citation type="submission" date="2015-06" db="UniProtKB">
        <authorList>
            <consortium name="EnsemblFungi"/>
        </authorList>
    </citation>
    <scope>IDENTIFICATION</scope>
</reference>
<proteinExistence type="predicted"/>
<protein>
    <submittedName>
        <fullName evidence="2 3">Uncharacterized protein</fullName>
    </submittedName>
</protein>
<dbReference type="AlphaFoldDB" id="U5HJH3"/>
<reference evidence="2 4" key="3">
    <citation type="journal article" date="2015" name="BMC Genomics">
        <title>Sex and parasites: genomic and transcriptomic analysis of Microbotryum lychnidis-dioicae, the biotrophic and plant-castrating anther smut fungus.</title>
        <authorList>
            <person name="Perlin M.H."/>
            <person name="Amselem J."/>
            <person name="Fontanillas E."/>
            <person name="Toh S.S."/>
            <person name="Chen Z."/>
            <person name="Goldberg J."/>
            <person name="Duplessis S."/>
            <person name="Henrissat B."/>
            <person name="Young S."/>
            <person name="Zeng Q."/>
            <person name="Aguileta G."/>
            <person name="Petit E."/>
            <person name="Badouin H."/>
            <person name="Andrews J."/>
            <person name="Razeeq D."/>
            <person name="Gabaldon T."/>
            <person name="Quesneville H."/>
            <person name="Giraud T."/>
            <person name="Hood M.E."/>
            <person name="Schultz D.J."/>
            <person name="Cuomo C.A."/>
        </authorList>
    </citation>
    <scope>NUCLEOTIDE SEQUENCE [LARGE SCALE GENOMIC DNA]</scope>
    <source>
        <strain evidence="4">p1A1 Lamole</strain>
        <strain evidence="2">P1A1 Lamole</strain>
    </source>
</reference>